<evidence type="ECO:0000256" key="5">
    <source>
        <dbReference type="PIRSR" id="PIRSR000137-2"/>
    </source>
</evidence>
<feature type="domain" description="Glucose-methanol-choline oxidoreductase N-terminal" evidence="6">
    <location>
        <begin position="297"/>
        <end position="311"/>
    </location>
</feature>
<protein>
    <recommendedName>
        <fullName evidence="6">Glucose-methanol-choline oxidoreductase N-terminal domain-containing protein</fullName>
    </recommendedName>
</protein>
<dbReference type="InterPro" id="IPR012132">
    <property type="entry name" value="GMC_OxRdtase"/>
</dbReference>
<dbReference type="InterPro" id="IPR036188">
    <property type="entry name" value="FAD/NAD-bd_sf"/>
</dbReference>
<dbReference type="GO" id="GO:0016614">
    <property type="term" value="F:oxidoreductase activity, acting on CH-OH group of donors"/>
    <property type="evidence" value="ECO:0007669"/>
    <property type="project" value="InterPro"/>
</dbReference>
<dbReference type="EMBL" id="CAJOBZ010000029">
    <property type="protein sequence ID" value="CAF4884416.1"/>
    <property type="molecule type" value="Genomic_DNA"/>
</dbReference>
<keyword evidence="4 5" id="KW-0274">FAD</keyword>
<dbReference type="PIRSF" id="PIRSF000137">
    <property type="entry name" value="Alcohol_oxidase"/>
    <property type="match status" value="1"/>
</dbReference>
<evidence type="ECO:0000256" key="1">
    <source>
        <dbReference type="ARBA" id="ARBA00001974"/>
    </source>
</evidence>
<name>A0A821U5N3_9NEOP</name>
<dbReference type="Proteomes" id="UP000663880">
    <property type="component" value="Unassembled WGS sequence"/>
</dbReference>
<sequence length="602" mass="67534">MEANILNTCPSAFAGTSGDLFLSAITTLLATHCSIFDDFRWPADHAQEIFNKKDVTYDFIVIGAGSAGSLVAGQLSKANIGSVLLVEAGDDPGIDSEIPAFLFLNQNSDIDWYYKTLSSNNSCLGFVNESCIWSKGKGMGGSSSINAMIYVRGHPEDYEAWEATGNSGWGYKDLLKYFKAQENLFNLSNQFKDYENPWYNVIENAWAELGFKSYKYEGDESLIGTRKAKLVIKNGKRLNTAKVFLNKSENLYIMKNTRVDRIIIDKRTKRAIGIELKHKNGTNMIITSKNEIIVSAGSVATPQILMQSGVGPKEHIENLGIKNILNLDVGKNLQDHILFPLFLKTNLNTELSMDVINLLLLQYMLTRSGPFSTIGITDFTGFINTLNSSDCPDIQFHHTYFTKKDDFTLKPYLEGIGYKSEIIHAIIELNNEHDLIGIYPTLLHPKSQGQILLSKTEPREPIIKTNYLQHPDDMLSLVKAINFVHKLEKTNVFKNLEMEILPMNIPDCSKYVFDTEDYWKCYIRHMATTIYHPVGSAKMGPKEDKSCVVNHKLLVHGTKNLRVIDASIMPTLPAGNTMAPTLVVAQKGVDIILNDYKNRDEL</sequence>
<comment type="cofactor">
    <cofactor evidence="1 5">
        <name>FAD</name>
        <dbReference type="ChEBI" id="CHEBI:57692"/>
    </cofactor>
</comment>
<evidence type="ECO:0000313" key="8">
    <source>
        <dbReference type="Proteomes" id="UP000663880"/>
    </source>
</evidence>
<dbReference type="SUPFAM" id="SSF51905">
    <property type="entry name" value="FAD/NAD(P)-binding domain"/>
    <property type="match status" value="1"/>
</dbReference>
<dbReference type="Pfam" id="PF05199">
    <property type="entry name" value="GMC_oxred_C"/>
    <property type="match status" value="1"/>
</dbReference>
<comment type="similarity">
    <text evidence="2">Belongs to the GMC oxidoreductase family.</text>
</comment>
<keyword evidence="3" id="KW-0285">Flavoprotein</keyword>
<keyword evidence="8" id="KW-1185">Reference proteome</keyword>
<dbReference type="PANTHER" id="PTHR11552:SF147">
    <property type="entry name" value="CHOLINE DEHYDROGENASE, MITOCHONDRIAL"/>
    <property type="match status" value="1"/>
</dbReference>
<gene>
    <name evidence="7" type="ORF">PMACD_LOCUS9898</name>
</gene>
<dbReference type="PANTHER" id="PTHR11552">
    <property type="entry name" value="GLUCOSE-METHANOL-CHOLINE GMC OXIDOREDUCTASE"/>
    <property type="match status" value="1"/>
</dbReference>
<evidence type="ECO:0000256" key="2">
    <source>
        <dbReference type="ARBA" id="ARBA00010790"/>
    </source>
</evidence>
<accession>A0A821U5N3</accession>
<evidence type="ECO:0000259" key="6">
    <source>
        <dbReference type="PROSITE" id="PS00624"/>
    </source>
</evidence>
<dbReference type="GO" id="GO:0050660">
    <property type="term" value="F:flavin adenine dinucleotide binding"/>
    <property type="evidence" value="ECO:0007669"/>
    <property type="project" value="InterPro"/>
</dbReference>
<dbReference type="InterPro" id="IPR000172">
    <property type="entry name" value="GMC_OxRdtase_N"/>
</dbReference>
<evidence type="ECO:0000256" key="3">
    <source>
        <dbReference type="ARBA" id="ARBA00022630"/>
    </source>
</evidence>
<dbReference type="Gene3D" id="3.30.560.10">
    <property type="entry name" value="Glucose Oxidase, domain 3"/>
    <property type="match status" value="1"/>
</dbReference>
<proteinExistence type="inferred from homology"/>
<comment type="caution">
    <text evidence="7">The sequence shown here is derived from an EMBL/GenBank/DDBJ whole genome shotgun (WGS) entry which is preliminary data.</text>
</comment>
<dbReference type="SUPFAM" id="SSF54373">
    <property type="entry name" value="FAD-linked reductases, C-terminal domain"/>
    <property type="match status" value="1"/>
</dbReference>
<dbReference type="InterPro" id="IPR007867">
    <property type="entry name" value="GMC_OxRtase_C"/>
</dbReference>
<dbReference type="Pfam" id="PF00732">
    <property type="entry name" value="GMC_oxred_N"/>
    <property type="match status" value="1"/>
</dbReference>
<dbReference type="Gene3D" id="3.50.50.60">
    <property type="entry name" value="FAD/NAD(P)-binding domain"/>
    <property type="match status" value="1"/>
</dbReference>
<dbReference type="AlphaFoldDB" id="A0A821U5N3"/>
<reference evidence="7" key="1">
    <citation type="submission" date="2021-02" db="EMBL/GenBank/DDBJ databases">
        <authorList>
            <person name="Steward A R."/>
        </authorList>
    </citation>
    <scope>NUCLEOTIDE SEQUENCE</scope>
</reference>
<dbReference type="PROSITE" id="PS00624">
    <property type="entry name" value="GMC_OXRED_2"/>
    <property type="match status" value="1"/>
</dbReference>
<feature type="binding site" evidence="5">
    <location>
        <position position="259"/>
    </location>
    <ligand>
        <name>FAD</name>
        <dbReference type="ChEBI" id="CHEBI:57692"/>
    </ligand>
</feature>
<organism evidence="7 8">
    <name type="scientific">Pieris macdunnoughi</name>
    <dbReference type="NCBI Taxonomy" id="345717"/>
    <lineage>
        <taxon>Eukaryota</taxon>
        <taxon>Metazoa</taxon>
        <taxon>Ecdysozoa</taxon>
        <taxon>Arthropoda</taxon>
        <taxon>Hexapoda</taxon>
        <taxon>Insecta</taxon>
        <taxon>Pterygota</taxon>
        <taxon>Neoptera</taxon>
        <taxon>Endopterygota</taxon>
        <taxon>Lepidoptera</taxon>
        <taxon>Glossata</taxon>
        <taxon>Ditrysia</taxon>
        <taxon>Papilionoidea</taxon>
        <taxon>Pieridae</taxon>
        <taxon>Pierinae</taxon>
        <taxon>Pieris</taxon>
    </lineage>
</organism>
<evidence type="ECO:0000256" key="4">
    <source>
        <dbReference type="ARBA" id="ARBA00022827"/>
    </source>
</evidence>
<evidence type="ECO:0000313" key="7">
    <source>
        <dbReference type="EMBL" id="CAF4884416.1"/>
    </source>
</evidence>
<dbReference type="OrthoDB" id="269227at2759"/>